<gene>
    <name evidence="2" type="ORF">A4A49_20089</name>
</gene>
<keyword evidence="1" id="KW-1133">Transmembrane helix</keyword>
<dbReference type="Gramene" id="OIT40250">
    <property type="protein sequence ID" value="OIT40250"/>
    <property type="gene ID" value="A4A49_20089"/>
</dbReference>
<feature type="transmembrane region" description="Helical" evidence="1">
    <location>
        <begin position="150"/>
        <end position="172"/>
    </location>
</feature>
<dbReference type="PANTHER" id="PTHR35758:SF2">
    <property type="entry name" value="TRANSMEMBRANE PROTEIN"/>
    <property type="match status" value="1"/>
</dbReference>
<evidence type="ECO:0000256" key="1">
    <source>
        <dbReference type="SAM" id="Phobius"/>
    </source>
</evidence>
<evidence type="ECO:0000313" key="2">
    <source>
        <dbReference type="EMBL" id="OIT40250.1"/>
    </source>
</evidence>
<keyword evidence="1" id="KW-0472">Membrane</keyword>
<organism evidence="2 3">
    <name type="scientific">Nicotiana attenuata</name>
    <name type="common">Coyote tobacco</name>
    <dbReference type="NCBI Taxonomy" id="49451"/>
    <lineage>
        <taxon>Eukaryota</taxon>
        <taxon>Viridiplantae</taxon>
        <taxon>Streptophyta</taxon>
        <taxon>Embryophyta</taxon>
        <taxon>Tracheophyta</taxon>
        <taxon>Spermatophyta</taxon>
        <taxon>Magnoliopsida</taxon>
        <taxon>eudicotyledons</taxon>
        <taxon>Gunneridae</taxon>
        <taxon>Pentapetalae</taxon>
        <taxon>asterids</taxon>
        <taxon>lamiids</taxon>
        <taxon>Solanales</taxon>
        <taxon>Solanaceae</taxon>
        <taxon>Nicotianoideae</taxon>
        <taxon>Nicotianeae</taxon>
        <taxon>Nicotiana</taxon>
    </lineage>
</organism>
<proteinExistence type="predicted"/>
<dbReference type="Proteomes" id="UP000187609">
    <property type="component" value="Unassembled WGS sequence"/>
</dbReference>
<accession>A0A314LES4</accession>
<dbReference type="STRING" id="49451.A0A314LES4"/>
<comment type="caution">
    <text evidence="2">The sequence shown here is derived from an EMBL/GenBank/DDBJ whole genome shotgun (WGS) entry which is preliminary data.</text>
</comment>
<dbReference type="EMBL" id="MJEQ01000038">
    <property type="protein sequence ID" value="OIT40250.1"/>
    <property type="molecule type" value="Genomic_DNA"/>
</dbReference>
<evidence type="ECO:0000313" key="3">
    <source>
        <dbReference type="Proteomes" id="UP000187609"/>
    </source>
</evidence>
<feature type="transmembrane region" description="Helical" evidence="1">
    <location>
        <begin position="55"/>
        <end position="73"/>
    </location>
</feature>
<protein>
    <submittedName>
        <fullName evidence="2">Uncharacterized protein</fullName>
    </submittedName>
</protein>
<feature type="transmembrane region" description="Helical" evidence="1">
    <location>
        <begin position="85"/>
        <end position="101"/>
    </location>
</feature>
<dbReference type="KEGG" id="nau:109237047"/>
<feature type="transmembrane region" description="Helical" evidence="1">
    <location>
        <begin position="18"/>
        <end position="35"/>
    </location>
</feature>
<keyword evidence="1" id="KW-0812">Transmembrane</keyword>
<keyword evidence="3" id="KW-1185">Reference proteome</keyword>
<dbReference type="SMR" id="A0A314LES4"/>
<dbReference type="AlphaFoldDB" id="A0A314LES4"/>
<sequence>MEQESLRRIGRFPTIERRFLAIGIGLLAVLSPLYIDNRKNTTEPHLEEQTINFLPYLPLLFLITLIMSISISHQLARFSSYDHRLLAIGLTLVAIVSPLYVDRRKVVDPELEEQSLSISSCLPLLMLFLIIAIAMSCYLDGSFTRFDPYWIHRVGGSSTGILILLLVLAFVLKFKAL</sequence>
<dbReference type="OrthoDB" id="1929320at2759"/>
<dbReference type="PANTHER" id="PTHR35758">
    <property type="entry name" value="TRANSMEMBRANE PROTEIN"/>
    <property type="match status" value="1"/>
</dbReference>
<feature type="transmembrane region" description="Helical" evidence="1">
    <location>
        <begin position="116"/>
        <end position="138"/>
    </location>
</feature>
<name>A0A314LES4_NICAT</name>
<reference evidence="2" key="1">
    <citation type="submission" date="2016-11" db="EMBL/GenBank/DDBJ databases">
        <title>The genome of Nicotiana attenuata.</title>
        <authorList>
            <person name="Xu S."/>
            <person name="Brockmoeller T."/>
            <person name="Gaquerel E."/>
            <person name="Navarro A."/>
            <person name="Kuhl H."/>
            <person name="Gase K."/>
            <person name="Ling Z."/>
            <person name="Zhou W."/>
            <person name="Kreitzer C."/>
            <person name="Stanke M."/>
            <person name="Tang H."/>
            <person name="Lyons E."/>
            <person name="Pandey P."/>
            <person name="Pandey S.P."/>
            <person name="Timmermann B."/>
            <person name="Baldwin I.T."/>
        </authorList>
    </citation>
    <scope>NUCLEOTIDE SEQUENCE [LARGE SCALE GENOMIC DNA]</scope>
    <source>
        <strain evidence="2">UT</strain>
    </source>
</reference>